<protein>
    <submittedName>
        <fullName evidence="2">Uncharacterized protein</fullName>
    </submittedName>
</protein>
<evidence type="ECO:0000256" key="1">
    <source>
        <dbReference type="SAM" id="Phobius"/>
    </source>
</evidence>
<feature type="non-terminal residue" evidence="2">
    <location>
        <position position="136"/>
    </location>
</feature>
<keyword evidence="3" id="KW-1185">Reference proteome</keyword>
<proteinExistence type="predicted"/>
<sequence length="136" mass="14097">MALLLVGGLVVVLVTAARSRPTVADLAWLTGDPVPPSDEAEVVSRYLRRHRTYRVVGALTGVCLAVVVGIRWYGALVVGVGGRSPLADPLFLGLTGVVVGALVAESFRLPRPKGPVRASLAPRTDGAGAGHVRAAR</sequence>
<keyword evidence="1" id="KW-1133">Transmembrane helix</keyword>
<feature type="transmembrane region" description="Helical" evidence="1">
    <location>
        <begin position="55"/>
        <end position="74"/>
    </location>
</feature>
<gene>
    <name evidence="2" type="ORF">HGA02_04240</name>
</gene>
<dbReference type="RefSeq" id="WP_168677899.1">
    <property type="nucleotide sequence ID" value="NZ_JAAXOY010000056.1"/>
</dbReference>
<comment type="caution">
    <text evidence="2">The sequence shown here is derived from an EMBL/GenBank/DDBJ whole genome shotgun (WGS) entry which is preliminary data.</text>
</comment>
<dbReference type="Proteomes" id="UP000777774">
    <property type="component" value="Unassembled WGS sequence"/>
</dbReference>
<dbReference type="EMBL" id="JAAXOY010000056">
    <property type="protein sequence ID" value="NKY38763.1"/>
    <property type="molecule type" value="Genomic_DNA"/>
</dbReference>
<feature type="transmembrane region" description="Helical" evidence="1">
    <location>
        <begin position="86"/>
        <end position="104"/>
    </location>
</feature>
<accession>A0ABX1K199</accession>
<reference evidence="2 3" key="1">
    <citation type="submission" date="2020-04" db="EMBL/GenBank/DDBJ databases">
        <title>MicrobeNet Type strains.</title>
        <authorList>
            <person name="Nicholson A.C."/>
        </authorList>
    </citation>
    <scope>NUCLEOTIDE SEQUENCE [LARGE SCALE GENOMIC DNA]</scope>
    <source>
        <strain evidence="2 3">ATCC BAA-787</strain>
    </source>
</reference>
<keyword evidence="1" id="KW-0812">Transmembrane</keyword>
<evidence type="ECO:0000313" key="2">
    <source>
        <dbReference type="EMBL" id="NKY38763.1"/>
    </source>
</evidence>
<name>A0ABX1K199_9CELL</name>
<keyword evidence="1" id="KW-0472">Membrane</keyword>
<evidence type="ECO:0000313" key="3">
    <source>
        <dbReference type="Proteomes" id="UP000777774"/>
    </source>
</evidence>
<organism evidence="2 3">
    <name type="scientific">Cellulomonas septica</name>
    <dbReference type="NCBI Taxonomy" id="285080"/>
    <lineage>
        <taxon>Bacteria</taxon>
        <taxon>Bacillati</taxon>
        <taxon>Actinomycetota</taxon>
        <taxon>Actinomycetes</taxon>
        <taxon>Micrococcales</taxon>
        <taxon>Cellulomonadaceae</taxon>
        <taxon>Cellulomonas</taxon>
    </lineage>
</organism>